<comment type="caution">
    <text evidence="2">The sequence shown here is derived from an EMBL/GenBank/DDBJ whole genome shotgun (WGS) entry which is preliminary data.</text>
</comment>
<dbReference type="AlphaFoldDB" id="A0A1F5XHX5"/>
<gene>
    <name evidence="2" type="ORF">A3B19_02920</name>
</gene>
<evidence type="ECO:0000313" key="3">
    <source>
        <dbReference type="Proteomes" id="UP000177346"/>
    </source>
</evidence>
<accession>A0A1F5XHX5</accession>
<organism evidence="2 3">
    <name type="scientific">Candidatus Giovannonibacteria bacterium RIFCSPLOWO2_01_FULL_46_32</name>
    <dbReference type="NCBI Taxonomy" id="1798353"/>
    <lineage>
        <taxon>Bacteria</taxon>
        <taxon>Candidatus Giovannoniibacteriota</taxon>
    </lineage>
</organism>
<dbReference type="Proteomes" id="UP000177346">
    <property type="component" value="Unassembled WGS sequence"/>
</dbReference>
<evidence type="ECO:0000313" key="2">
    <source>
        <dbReference type="EMBL" id="OGF87508.1"/>
    </source>
</evidence>
<feature type="chain" id="PRO_5009522327" description="PKD domain-containing protein" evidence="1">
    <location>
        <begin position="23"/>
        <end position="327"/>
    </location>
</feature>
<name>A0A1F5XHX5_9BACT</name>
<protein>
    <recommendedName>
        <fullName evidence="4">PKD domain-containing protein</fullName>
    </recommendedName>
</protein>
<keyword evidence="1" id="KW-0732">Signal</keyword>
<proteinExistence type="predicted"/>
<evidence type="ECO:0008006" key="4">
    <source>
        <dbReference type="Google" id="ProtNLM"/>
    </source>
</evidence>
<feature type="signal peptide" evidence="1">
    <location>
        <begin position="1"/>
        <end position="22"/>
    </location>
</feature>
<dbReference type="EMBL" id="MFIF01000005">
    <property type="protein sequence ID" value="OGF87508.1"/>
    <property type="molecule type" value="Genomic_DNA"/>
</dbReference>
<evidence type="ECO:0000256" key="1">
    <source>
        <dbReference type="SAM" id="SignalP"/>
    </source>
</evidence>
<sequence length="327" mass="35213">MKTFYKNLIFFLLLAAAGGADAQTFSTPDNFTLNVSPQSPRAGSAITVTARSFAFDGRRANFVWFLGDKKVDAGVGLSEKTFTAGKLGTEMNIIVEAISADGLFYKARTSISVTDIDFVIHPLTYTPPFYRGAALATPGSEVEIIAAPHLFRNGAKLKPQNLIYEWSLDRKPLLAQSGGGRNKLLLRLADIRGGEYEISLRVSAADGGIFAKKDARFKTTAPELVFYKTNPLTGLISSALPSFSANAGEQFSILAEPFYFSLSSLARAEFDWRANGEKIKPDAGNPRLLNLEAPAGAESAADVSVTIKDAKTLFQGAEGRLNIKTGL</sequence>
<reference evidence="2 3" key="1">
    <citation type="journal article" date="2016" name="Nat. Commun.">
        <title>Thousands of microbial genomes shed light on interconnected biogeochemical processes in an aquifer system.</title>
        <authorList>
            <person name="Anantharaman K."/>
            <person name="Brown C.T."/>
            <person name="Hug L.A."/>
            <person name="Sharon I."/>
            <person name="Castelle C.J."/>
            <person name="Probst A.J."/>
            <person name="Thomas B.C."/>
            <person name="Singh A."/>
            <person name="Wilkins M.J."/>
            <person name="Karaoz U."/>
            <person name="Brodie E.L."/>
            <person name="Williams K.H."/>
            <person name="Hubbard S.S."/>
            <person name="Banfield J.F."/>
        </authorList>
    </citation>
    <scope>NUCLEOTIDE SEQUENCE [LARGE SCALE GENOMIC DNA]</scope>
</reference>